<proteinExistence type="predicted"/>
<keyword evidence="2" id="KW-1185">Reference proteome</keyword>
<gene>
    <name evidence="1" type="ORF">Syun_012313</name>
</gene>
<sequence>MRDTACAASASPVVRPYRLTRAVGGRPVTLSLQLSLAVAFPLSFVGRPRLSQAPLSALRSNVAHDQSGVTGDCCHPSLVRHSCAYSPLISLLSM</sequence>
<reference evidence="1 2" key="1">
    <citation type="submission" date="2024-01" db="EMBL/GenBank/DDBJ databases">
        <title>Genome assemblies of Stephania.</title>
        <authorList>
            <person name="Yang L."/>
        </authorList>
    </citation>
    <scope>NUCLEOTIDE SEQUENCE [LARGE SCALE GENOMIC DNA]</scope>
    <source>
        <strain evidence="1">YNDBR</strain>
        <tissue evidence="1">Leaf</tissue>
    </source>
</reference>
<name>A0AAP0PF72_9MAGN</name>
<comment type="caution">
    <text evidence="1">The sequence shown here is derived from an EMBL/GenBank/DDBJ whole genome shotgun (WGS) entry which is preliminary data.</text>
</comment>
<protein>
    <submittedName>
        <fullName evidence="1">Uncharacterized protein</fullName>
    </submittedName>
</protein>
<evidence type="ECO:0000313" key="1">
    <source>
        <dbReference type="EMBL" id="KAK9142913.1"/>
    </source>
</evidence>
<dbReference type="AlphaFoldDB" id="A0AAP0PF72"/>
<evidence type="ECO:0000313" key="2">
    <source>
        <dbReference type="Proteomes" id="UP001420932"/>
    </source>
</evidence>
<accession>A0AAP0PF72</accession>
<dbReference type="EMBL" id="JBBNAF010000005">
    <property type="protein sequence ID" value="KAK9142913.1"/>
    <property type="molecule type" value="Genomic_DNA"/>
</dbReference>
<organism evidence="1 2">
    <name type="scientific">Stephania yunnanensis</name>
    <dbReference type="NCBI Taxonomy" id="152371"/>
    <lineage>
        <taxon>Eukaryota</taxon>
        <taxon>Viridiplantae</taxon>
        <taxon>Streptophyta</taxon>
        <taxon>Embryophyta</taxon>
        <taxon>Tracheophyta</taxon>
        <taxon>Spermatophyta</taxon>
        <taxon>Magnoliopsida</taxon>
        <taxon>Ranunculales</taxon>
        <taxon>Menispermaceae</taxon>
        <taxon>Menispermoideae</taxon>
        <taxon>Cissampelideae</taxon>
        <taxon>Stephania</taxon>
    </lineage>
</organism>
<dbReference type="Proteomes" id="UP001420932">
    <property type="component" value="Unassembled WGS sequence"/>
</dbReference>